<dbReference type="RefSeq" id="WP_095219002.1">
    <property type="nucleotide sequence ID" value="NZ_NPBJ01000018.1"/>
</dbReference>
<dbReference type="InterPro" id="IPR023393">
    <property type="entry name" value="START-like_dom_sf"/>
</dbReference>
<dbReference type="Pfam" id="PF08327">
    <property type="entry name" value="AHSA1"/>
    <property type="match status" value="1"/>
</dbReference>
<dbReference type="Gene3D" id="3.30.530.20">
    <property type="match status" value="1"/>
</dbReference>
<dbReference type="Proteomes" id="UP000216852">
    <property type="component" value="Unassembled WGS sequence"/>
</dbReference>
<evidence type="ECO:0000313" key="3">
    <source>
        <dbReference type="EMBL" id="PAD99960.1"/>
    </source>
</evidence>
<sequence>MDTQVTSKMKIYKPANEVYDAIVDPVTIGNFWFSSSSEVWKAGSSVTLNYDEYNAEVTIKVLEVEEDRKIVFSWGEESNEKTVVTITLKELDDTSSVIEVVESGLKADDPNIVSKMLGQKEGWVYTLTCLKGYLENGVSSLRGSLIH</sequence>
<dbReference type="CDD" id="cd08901">
    <property type="entry name" value="SRPBCC_CalC_Aha1-like_8"/>
    <property type="match status" value="1"/>
</dbReference>
<evidence type="ECO:0000256" key="1">
    <source>
        <dbReference type="ARBA" id="ARBA00006817"/>
    </source>
</evidence>
<comment type="similarity">
    <text evidence="1">Belongs to the AHA1 family.</text>
</comment>
<evidence type="ECO:0000259" key="2">
    <source>
        <dbReference type="Pfam" id="PF08327"/>
    </source>
</evidence>
<name>A0ABX4GYK2_9BACI</name>
<feature type="domain" description="Activator of Hsp90 ATPase homologue 1/2-like C-terminal" evidence="2">
    <location>
        <begin position="14"/>
        <end position="135"/>
    </location>
</feature>
<dbReference type="InterPro" id="IPR013538">
    <property type="entry name" value="ASHA1/2-like_C"/>
</dbReference>
<keyword evidence="4" id="KW-1185">Reference proteome</keyword>
<reference evidence="3 4" key="1">
    <citation type="submission" date="2017-07" db="EMBL/GenBank/DDBJ databases">
        <title>Isolation and whole genome analysis of endospore-forming bacteria from heroin.</title>
        <authorList>
            <person name="Kalinowski J."/>
            <person name="Ahrens B."/>
            <person name="Al-Dilaimi A."/>
            <person name="Winkler A."/>
            <person name="Wibberg D."/>
            <person name="Schleenbecker U."/>
            <person name="Ruckert C."/>
            <person name="Wolfel R."/>
            <person name="Grass G."/>
        </authorList>
    </citation>
    <scope>NUCLEOTIDE SEQUENCE [LARGE SCALE GENOMIC DNA]</scope>
    <source>
        <strain evidence="3 4">7517-1</strain>
    </source>
</reference>
<protein>
    <recommendedName>
        <fullName evidence="2">Activator of Hsp90 ATPase homologue 1/2-like C-terminal domain-containing protein</fullName>
    </recommendedName>
</protein>
<organism evidence="3 4">
    <name type="scientific">Terribacillus saccharophilus</name>
    <dbReference type="NCBI Taxonomy" id="361277"/>
    <lineage>
        <taxon>Bacteria</taxon>
        <taxon>Bacillati</taxon>
        <taxon>Bacillota</taxon>
        <taxon>Bacilli</taxon>
        <taxon>Bacillales</taxon>
        <taxon>Bacillaceae</taxon>
        <taxon>Terribacillus</taxon>
    </lineage>
</organism>
<accession>A0ABX4GYK2</accession>
<comment type="caution">
    <text evidence="3">The sequence shown here is derived from an EMBL/GenBank/DDBJ whole genome shotgun (WGS) entry which is preliminary data.</text>
</comment>
<dbReference type="SUPFAM" id="SSF55961">
    <property type="entry name" value="Bet v1-like"/>
    <property type="match status" value="1"/>
</dbReference>
<proteinExistence type="inferred from homology"/>
<gene>
    <name evidence="3" type="ORF">CHH48_09560</name>
</gene>
<dbReference type="EMBL" id="NPBJ01000018">
    <property type="protein sequence ID" value="PAD99960.1"/>
    <property type="molecule type" value="Genomic_DNA"/>
</dbReference>
<evidence type="ECO:0000313" key="4">
    <source>
        <dbReference type="Proteomes" id="UP000216852"/>
    </source>
</evidence>